<dbReference type="InterPro" id="IPR015813">
    <property type="entry name" value="Pyrv/PenolPyrv_kinase-like_dom"/>
</dbReference>
<dbReference type="InterPro" id="IPR040442">
    <property type="entry name" value="Pyrv_kinase-like_dom_sf"/>
</dbReference>
<accession>A0A1I6H6I6</accession>
<evidence type="ECO:0000256" key="1">
    <source>
        <dbReference type="ARBA" id="ARBA00005568"/>
    </source>
</evidence>
<dbReference type="SUPFAM" id="SSF51621">
    <property type="entry name" value="Phosphoenolpyruvate/pyruvate domain"/>
    <property type="match status" value="1"/>
</dbReference>
<dbReference type="Proteomes" id="UP000199658">
    <property type="component" value="Unassembled WGS sequence"/>
</dbReference>
<dbReference type="GO" id="GO:0046872">
    <property type="term" value="F:metal ion binding"/>
    <property type="evidence" value="ECO:0007669"/>
    <property type="project" value="UniProtKB-KW"/>
</dbReference>
<dbReference type="AlphaFoldDB" id="A0A1I6H6I6"/>
<dbReference type="GO" id="GO:0016832">
    <property type="term" value="F:aldehyde-lyase activity"/>
    <property type="evidence" value="ECO:0007669"/>
    <property type="project" value="TreeGrafter"/>
</dbReference>
<protein>
    <submittedName>
        <fullName evidence="5">2,4-dihydroxyhept-2-enedioate aldolase</fullName>
    </submittedName>
</protein>
<evidence type="ECO:0000256" key="3">
    <source>
        <dbReference type="ARBA" id="ARBA00023239"/>
    </source>
</evidence>
<dbReference type="GO" id="GO:0005737">
    <property type="term" value="C:cytoplasm"/>
    <property type="evidence" value="ECO:0007669"/>
    <property type="project" value="TreeGrafter"/>
</dbReference>
<dbReference type="STRING" id="670154.SAMN04488002_2597"/>
<organism evidence="5 6">
    <name type="scientific">Litoreibacter janthinus</name>
    <dbReference type="NCBI Taxonomy" id="670154"/>
    <lineage>
        <taxon>Bacteria</taxon>
        <taxon>Pseudomonadati</taxon>
        <taxon>Pseudomonadota</taxon>
        <taxon>Alphaproteobacteria</taxon>
        <taxon>Rhodobacterales</taxon>
        <taxon>Roseobacteraceae</taxon>
        <taxon>Litoreibacter</taxon>
    </lineage>
</organism>
<keyword evidence="2" id="KW-0479">Metal-binding</keyword>
<sequence>MYFIHFCETEHVIKSKRVQPIFALKGIVMGSLKSRLVAGKVQSGIWLGLGNVASAEIAATSGFDWCLIDAEHGHYDIATIAAQARVLGNDACVRIPHAESWMIKQVLDLGLHTVVVPMVDTPEQAFDLACAMRYPSQQFPSGTRGIGASIVRASGYDHDTDYMSQANDRVCLMVQAESATALDNLDAICATEGVDGVFIGPADLAASMGYLHDLDAAPVRAAIDNALERIAASGKIAGCLSFDAQRAQHYVDKGARMIAIASDVALLSGAMRSVPRPKA</sequence>
<dbReference type="EMBL" id="FOYO01000001">
    <property type="protein sequence ID" value="SFR50085.1"/>
    <property type="molecule type" value="Genomic_DNA"/>
</dbReference>
<evidence type="ECO:0000313" key="5">
    <source>
        <dbReference type="EMBL" id="SFR50085.1"/>
    </source>
</evidence>
<evidence type="ECO:0000259" key="4">
    <source>
        <dbReference type="Pfam" id="PF03328"/>
    </source>
</evidence>
<comment type="similarity">
    <text evidence="1">Belongs to the HpcH/HpaI aldolase family.</text>
</comment>
<dbReference type="InterPro" id="IPR050251">
    <property type="entry name" value="HpcH-HpaI_aldolase"/>
</dbReference>
<evidence type="ECO:0000313" key="6">
    <source>
        <dbReference type="Proteomes" id="UP000199658"/>
    </source>
</evidence>
<dbReference type="PANTHER" id="PTHR30502:SF0">
    <property type="entry name" value="PHOSPHOENOLPYRUVATE CARBOXYLASE FAMILY PROTEIN"/>
    <property type="match status" value="1"/>
</dbReference>
<evidence type="ECO:0000256" key="2">
    <source>
        <dbReference type="ARBA" id="ARBA00022723"/>
    </source>
</evidence>
<dbReference type="Gene3D" id="3.20.20.60">
    <property type="entry name" value="Phosphoenolpyruvate-binding domains"/>
    <property type="match status" value="1"/>
</dbReference>
<dbReference type="Pfam" id="PF03328">
    <property type="entry name" value="HpcH_HpaI"/>
    <property type="match status" value="1"/>
</dbReference>
<dbReference type="InterPro" id="IPR005000">
    <property type="entry name" value="Aldolase/citrate-lyase_domain"/>
</dbReference>
<dbReference type="PANTHER" id="PTHR30502">
    <property type="entry name" value="2-KETO-3-DEOXY-L-RHAMNONATE ALDOLASE"/>
    <property type="match status" value="1"/>
</dbReference>
<reference evidence="6" key="1">
    <citation type="submission" date="2016-10" db="EMBL/GenBank/DDBJ databases">
        <authorList>
            <person name="Varghese N."/>
            <person name="Submissions S."/>
        </authorList>
    </citation>
    <scope>NUCLEOTIDE SEQUENCE [LARGE SCALE GENOMIC DNA]</scope>
    <source>
        <strain evidence="6">DSM 26921</strain>
    </source>
</reference>
<keyword evidence="6" id="KW-1185">Reference proteome</keyword>
<feature type="domain" description="HpcH/HpaI aldolase/citrate lyase" evidence="4">
    <location>
        <begin position="42"/>
        <end position="267"/>
    </location>
</feature>
<name>A0A1I6H6I6_9RHOB</name>
<gene>
    <name evidence="5" type="ORF">SAMN04488002_2597</name>
</gene>
<proteinExistence type="inferred from homology"/>
<keyword evidence="3" id="KW-0456">Lyase</keyword>